<dbReference type="InterPro" id="IPR023606">
    <property type="entry name" value="CoA-Trfase_III_dom_1_sf"/>
</dbReference>
<dbReference type="RefSeq" id="WP_093037166.1">
    <property type="nucleotide sequence ID" value="NZ_FMZV01000023.1"/>
</dbReference>
<dbReference type="InterPro" id="IPR050509">
    <property type="entry name" value="CoA-transferase_III"/>
</dbReference>
<dbReference type="InterPro" id="IPR044855">
    <property type="entry name" value="CoA-Trfase_III_dom3_sf"/>
</dbReference>
<dbReference type="Gene3D" id="3.30.1540.10">
    <property type="entry name" value="formyl-coa transferase, domain 3"/>
    <property type="match status" value="2"/>
</dbReference>
<name>A0A1G7DZQ4_9RHOB</name>
<dbReference type="GO" id="GO:0003824">
    <property type="term" value="F:catalytic activity"/>
    <property type="evidence" value="ECO:0007669"/>
    <property type="project" value="InterPro"/>
</dbReference>
<dbReference type="InterPro" id="IPR003673">
    <property type="entry name" value="CoA-Trfase_fam_III"/>
</dbReference>
<dbReference type="OrthoDB" id="7208981at2"/>
<dbReference type="Gene3D" id="3.40.50.10540">
    <property type="entry name" value="Crotonobetainyl-coa:carnitine coa-transferase, domain 1"/>
    <property type="match status" value="2"/>
</dbReference>
<evidence type="ECO:0000313" key="1">
    <source>
        <dbReference type="EMBL" id="SDE56852.1"/>
    </source>
</evidence>
<sequence>MQNRPLSHVRVLDFGHYLAGPLAGMMLADLGAEVIRIDPPGGPRWKDPAFDMLSRGKRALTLDLKSAAGRDTALDLVRRADVVIENFRPGVMERLGLGPEALRQANADIISLSLPGFASTDPEFAGLAAWEAVIAARTGQFTDMGLNRRLMGINPSFTPLGLASAYGAAFGAMSVLFALAARDRTGGDHIEVPLASALLEGLVYNCEQVEDYPDRYKSPRELELERRAREGLPNDLSFAELSEFLDPFYRTYTCADGRGFYIVSCSIVNHPQRVLQVLGLGDLLKELPDFDVYVDKADWPADWALRSYPVGARDRQRLSEAMKAAFLTRPSHEWEALFGAAKAPATAQRSTAEWLADPHALASGLVVELDDPRHGRIRQMGNVAWLADDPGTMIKIAGPKPDDVRGDLSCILEEPPRTSSGGQGKGGWLDGLKVLDLTNVIAGPTIGSTLARFGAQVTLVQPVRPSVDPWNAVVFGLHAQRGKESILLDLHSGAGQEALWRMVAEADVITMNGTDQQRASLGLTESRLNEINPRLILVQLDAWGGPRRGPKSDHLGYDDLAQAATGVMTRFGGGPETPEEHAHFGTIDALTGYCACVALGAALERLRVTGKGGIARASLAAAGEMIQAQFMYDFEGRPAFDEPSGRAARGWGPFYRCYTAADGWMFVAAPTERETALARVPELSDLVGCEADLEAELCNRFAKRPVAHWTHAFAGSSTGITPLGSLHGTRNAGLQLESEGTIDICKATFRAVRHDRHPMGRWVDLVAPNAVRPGKAGITIPGPAPKYGQDTRKILARLGYNDTDIQGMIDAGATAESWSEKYLPE</sequence>
<dbReference type="PANTHER" id="PTHR48228">
    <property type="entry name" value="SUCCINYL-COA--D-CITRAMALATE COA-TRANSFERASE"/>
    <property type="match status" value="1"/>
</dbReference>
<dbReference type="AlphaFoldDB" id="A0A1G7DZQ4"/>
<gene>
    <name evidence="1" type="ORF">SAMN04488239_12314</name>
</gene>
<accession>A0A1G7DZQ4</accession>
<keyword evidence="2" id="KW-1185">Reference proteome</keyword>
<proteinExistence type="predicted"/>
<evidence type="ECO:0000313" key="2">
    <source>
        <dbReference type="Proteomes" id="UP000199628"/>
    </source>
</evidence>
<dbReference type="SUPFAM" id="SSF89796">
    <property type="entry name" value="CoA-transferase family III (CaiB/BaiF)"/>
    <property type="match status" value="2"/>
</dbReference>
<dbReference type="PANTHER" id="PTHR48228:SF5">
    <property type="entry name" value="ALPHA-METHYLACYL-COA RACEMASE"/>
    <property type="match status" value="1"/>
</dbReference>
<dbReference type="Proteomes" id="UP000199628">
    <property type="component" value="Unassembled WGS sequence"/>
</dbReference>
<protein>
    <submittedName>
        <fullName evidence="1">Dimethylsulfoniopropionate cleavage enzyme DddD</fullName>
    </submittedName>
</protein>
<dbReference type="STRING" id="639004.SAMN04488239_12314"/>
<dbReference type="Pfam" id="PF02515">
    <property type="entry name" value="CoA_transf_3"/>
    <property type="match status" value="2"/>
</dbReference>
<reference evidence="2" key="1">
    <citation type="submission" date="2016-10" db="EMBL/GenBank/DDBJ databases">
        <authorList>
            <person name="Varghese N."/>
            <person name="Submissions S."/>
        </authorList>
    </citation>
    <scope>NUCLEOTIDE SEQUENCE [LARGE SCALE GENOMIC DNA]</scope>
    <source>
        <strain evidence="2">CGMCC 1.9108</strain>
    </source>
</reference>
<dbReference type="EMBL" id="FMZV01000023">
    <property type="protein sequence ID" value="SDE56852.1"/>
    <property type="molecule type" value="Genomic_DNA"/>
</dbReference>
<organism evidence="1 2">
    <name type="scientific">Ruegeria marina</name>
    <dbReference type="NCBI Taxonomy" id="639004"/>
    <lineage>
        <taxon>Bacteria</taxon>
        <taxon>Pseudomonadati</taxon>
        <taxon>Pseudomonadota</taxon>
        <taxon>Alphaproteobacteria</taxon>
        <taxon>Rhodobacterales</taxon>
        <taxon>Roseobacteraceae</taxon>
        <taxon>Ruegeria</taxon>
    </lineage>
</organism>